<comment type="caution">
    <text evidence="10">The sequence shown here is derived from an EMBL/GenBank/DDBJ whole genome shotgun (WGS) entry which is preliminary data.</text>
</comment>
<gene>
    <name evidence="10" type="ORF">NAF29_12470</name>
</gene>
<organism evidence="10 11">
    <name type="scientific">Echinimonas agarilytica</name>
    <dbReference type="NCBI Taxonomy" id="1215918"/>
    <lineage>
        <taxon>Bacteria</taxon>
        <taxon>Pseudomonadati</taxon>
        <taxon>Pseudomonadota</taxon>
        <taxon>Gammaproteobacteria</taxon>
        <taxon>Alteromonadales</taxon>
        <taxon>Echinimonadaceae</taxon>
        <taxon>Echinimonas</taxon>
    </lineage>
</organism>
<dbReference type="InterPro" id="IPR017853">
    <property type="entry name" value="GH"/>
</dbReference>
<proteinExistence type="inferred from homology"/>
<dbReference type="AlphaFoldDB" id="A0AA41W7B3"/>
<evidence type="ECO:0000256" key="5">
    <source>
        <dbReference type="ARBA" id="ARBA00023295"/>
    </source>
</evidence>
<evidence type="ECO:0000256" key="8">
    <source>
        <dbReference type="SAM" id="SignalP"/>
    </source>
</evidence>
<reference evidence="10 11" key="1">
    <citation type="journal article" date="2013" name="Antonie Van Leeuwenhoek">
        <title>Echinimonas agarilytica gen. nov., sp. nov., a new gammaproteobacterium isolated from the sea urchin Strongylocentrotus intermedius.</title>
        <authorList>
            <person name="Nedashkovskaya O.I."/>
            <person name="Stenkova A.M."/>
            <person name="Zhukova N.V."/>
            <person name="Van Trappen S."/>
            <person name="Lee J.S."/>
            <person name="Kim S.B."/>
        </authorList>
    </citation>
    <scope>NUCLEOTIDE SEQUENCE [LARGE SCALE GENOMIC DNA]</scope>
    <source>
        <strain evidence="10 11">KMM 6351</strain>
    </source>
</reference>
<dbReference type="Pfam" id="PF00150">
    <property type="entry name" value="Cellulase"/>
    <property type="match status" value="1"/>
</dbReference>
<dbReference type="InterPro" id="IPR001547">
    <property type="entry name" value="Glyco_hydro_5"/>
</dbReference>
<dbReference type="InterPro" id="IPR050386">
    <property type="entry name" value="Glycosyl_hydrolase_5"/>
</dbReference>
<accession>A0AA41W7B3</accession>
<evidence type="ECO:0000256" key="6">
    <source>
        <dbReference type="ARBA" id="ARBA00023326"/>
    </source>
</evidence>
<dbReference type="Gene3D" id="3.20.20.80">
    <property type="entry name" value="Glycosidases"/>
    <property type="match status" value="1"/>
</dbReference>
<keyword evidence="5 7" id="KW-0326">Glycosidase</keyword>
<dbReference type="GO" id="GO:0030245">
    <property type="term" value="P:cellulose catabolic process"/>
    <property type="evidence" value="ECO:0007669"/>
    <property type="project" value="UniProtKB-KW"/>
</dbReference>
<keyword evidence="2 7" id="KW-0378">Hydrolase</keyword>
<evidence type="ECO:0000256" key="2">
    <source>
        <dbReference type="ARBA" id="ARBA00022801"/>
    </source>
</evidence>
<evidence type="ECO:0000313" key="10">
    <source>
        <dbReference type="EMBL" id="MCM2680475.1"/>
    </source>
</evidence>
<evidence type="ECO:0000256" key="3">
    <source>
        <dbReference type="ARBA" id="ARBA00023001"/>
    </source>
</evidence>
<keyword evidence="6" id="KW-0624">Polysaccharide degradation</keyword>
<dbReference type="PANTHER" id="PTHR31297">
    <property type="entry name" value="GLUCAN ENDO-1,6-BETA-GLUCOSIDASE B"/>
    <property type="match status" value="1"/>
</dbReference>
<dbReference type="EMBL" id="JAMQGP010000006">
    <property type="protein sequence ID" value="MCM2680475.1"/>
    <property type="molecule type" value="Genomic_DNA"/>
</dbReference>
<dbReference type="Proteomes" id="UP001165393">
    <property type="component" value="Unassembled WGS sequence"/>
</dbReference>
<dbReference type="GO" id="GO:0009986">
    <property type="term" value="C:cell surface"/>
    <property type="evidence" value="ECO:0007669"/>
    <property type="project" value="TreeGrafter"/>
</dbReference>
<evidence type="ECO:0000256" key="1">
    <source>
        <dbReference type="ARBA" id="ARBA00005641"/>
    </source>
</evidence>
<feature type="chain" id="PRO_5041336847" evidence="8">
    <location>
        <begin position="25"/>
        <end position="378"/>
    </location>
</feature>
<keyword evidence="4" id="KW-0119">Carbohydrate metabolism</keyword>
<dbReference type="RefSeq" id="WP_251261916.1">
    <property type="nucleotide sequence ID" value="NZ_JAMQGP010000006.1"/>
</dbReference>
<keyword evidence="11" id="KW-1185">Reference proteome</keyword>
<evidence type="ECO:0000256" key="7">
    <source>
        <dbReference type="RuleBase" id="RU361153"/>
    </source>
</evidence>
<keyword evidence="8" id="KW-0732">Signal</keyword>
<comment type="similarity">
    <text evidence="1 7">Belongs to the glycosyl hydrolase 5 (cellulase A) family.</text>
</comment>
<feature type="signal peptide" evidence="8">
    <location>
        <begin position="1"/>
        <end position="24"/>
    </location>
</feature>
<evidence type="ECO:0000259" key="9">
    <source>
        <dbReference type="Pfam" id="PF00150"/>
    </source>
</evidence>
<sequence>MRFFRALAILAVASVALTSGCSQSDSNSTSGSDLTPSYIANQFRVERGVNVSHWLSQSDVRGEQRDQYMQAEDFKLISELGFDHVRLPVDEEQLWNEHGERQQQAFDLMHQGIQWSLEQGLNVIVDLHVLRAHHFNRPDSQKIWTDAKAQQQYIQFWQQLSEELKQYPLDRVAYEPLNEAVADDNEDWNKLINWVISEVRQLEPNRTIIMGSNRWQQVETFEALQVPQNDPNIMLSFHYYTPFNLTHYRSPWTANKDYTGPVSYPGQTVSNEDLAAQPAELAAHLTGNNGTFDREVMAKHIEQAVRVAQKHGLKLYCGEFGAFPTTDLSMRQEWYRDLMSIFNQYDIAWAHWNYKNDFPLVSEQLEPDDSLLDILLEK</sequence>
<evidence type="ECO:0000256" key="4">
    <source>
        <dbReference type="ARBA" id="ARBA00023277"/>
    </source>
</evidence>
<dbReference type="PANTHER" id="PTHR31297:SF41">
    <property type="entry name" value="ENDOGLUCANASE, PUTATIVE (AFU_ORTHOLOGUE AFUA_5G01830)-RELATED"/>
    <property type="match status" value="1"/>
</dbReference>
<dbReference type="GO" id="GO:0008422">
    <property type="term" value="F:beta-glucosidase activity"/>
    <property type="evidence" value="ECO:0007669"/>
    <property type="project" value="TreeGrafter"/>
</dbReference>
<keyword evidence="3" id="KW-0136">Cellulose degradation</keyword>
<evidence type="ECO:0000313" key="11">
    <source>
        <dbReference type="Proteomes" id="UP001165393"/>
    </source>
</evidence>
<protein>
    <submittedName>
        <fullName evidence="10">Glycoside hydrolase family 5 protein</fullName>
    </submittedName>
</protein>
<dbReference type="GO" id="GO:0005576">
    <property type="term" value="C:extracellular region"/>
    <property type="evidence" value="ECO:0007669"/>
    <property type="project" value="TreeGrafter"/>
</dbReference>
<dbReference type="SUPFAM" id="SSF51445">
    <property type="entry name" value="(Trans)glycosidases"/>
    <property type="match status" value="1"/>
</dbReference>
<feature type="domain" description="Glycoside hydrolase family 5" evidence="9">
    <location>
        <begin position="67"/>
        <end position="356"/>
    </location>
</feature>
<name>A0AA41W7B3_9GAMM</name>
<dbReference type="PROSITE" id="PS51257">
    <property type="entry name" value="PROKAR_LIPOPROTEIN"/>
    <property type="match status" value="1"/>
</dbReference>